<dbReference type="InterPro" id="IPR019489">
    <property type="entry name" value="Clp_ATPase_C"/>
</dbReference>
<evidence type="ECO:0000256" key="1">
    <source>
        <dbReference type="ARBA" id="ARBA00004496"/>
    </source>
</evidence>
<dbReference type="Gene3D" id="1.10.1780.10">
    <property type="entry name" value="Clp, N-terminal domain"/>
    <property type="match status" value="1"/>
</dbReference>
<dbReference type="InterPro" id="IPR004176">
    <property type="entry name" value="Clp_R_N"/>
</dbReference>
<evidence type="ECO:0000256" key="10">
    <source>
        <dbReference type="ARBA" id="ARBA00026057"/>
    </source>
</evidence>
<keyword evidence="4 11" id="KW-0677">Repeat</keyword>
<feature type="domain" description="Clp R" evidence="14">
    <location>
        <begin position="3"/>
        <end position="147"/>
    </location>
</feature>
<keyword evidence="6 12" id="KW-0067">ATP-binding</keyword>
<dbReference type="InterPro" id="IPR003959">
    <property type="entry name" value="ATPase_AAA_core"/>
</dbReference>
<dbReference type="InterPro" id="IPR003593">
    <property type="entry name" value="AAA+_ATPase"/>
</dbReference>
<dbReference type="InterPro" id="IPR028299">
    <property type="entry name" value="ClpA/B_CS2"/>
</dbReference>
<dbReference type="Pfam" id="PF17871">
    <property type="entry name" value="AAA_lid_9"/>
    <property type="match status" value="1"/>
</dbReference>
<dbReference type="InterPro" id="IPR027417">
    <property type="entry name" value="P-loop_NTPase"/>
</dbReference>
<dbReference type="FunFam" id="3.40.50.300:FF:000120">
    <property type="entry name" value="ATP-dependent chaperone ClpB"/>
    <property type="match status" value="1"/>
</dbReference>
<organism evidence="15 16">
    <name type="scientific">Mesorhizobium denitrificans</name>
    <dbReference type="NCBI Taxonomy" id="2294114"/>
    <lineage>
        <taxon>Bacteria</taxon>
        <taxon>Pseudomonadati</taxon>
        <taxon>Pseudomonadota</taxon>
        <taxon>Alphaproteobacteria</taxon>
        <taxon>Hyphomicrobiales</taxon>
        <taxon>Phyllobacteriaceae</taxon>
        <taxon>Mesorhizobium</taxon>
    </lineage>
</organism>
<accession>A0A371XFH3</accession>
<keyword evidence="7 13" id="KW-0175">Coiled coil</keyword>
<dbReference type="PANTHER" id="PTHR11638">
    <property type="entry name" value="ATP-DEPENDENT CLP PROTEASE"/>
    <property type="match status" value="1"/>
</dbReference>
<reference evidence="16" key="1">
    <citation type="submission" date="2018-08" db="EMBL/GenBank/DDBJ databases">
        <authorList>
            <person name="Im W.T."/>
        </authorList>
    </citation>
    <scope>NUCLEOTIDE SEQUENCE [LARGE SCALE GENOMIC DNA]</scope>
    <source>
        <strain evidence="16">LA-28</strain>
    </source>
</reference>
<dbReference type="GO" id="GO:0005737">
    <property type="term" value="C:cytoplasm"/>
    <property type="evidence" value="ECO:0007669"/>
    <property type="project" value="UniProtKB-SubCell"/>
</dbReference>
<comment type="similarity">
    <text evidence="2 12">Belongs to the ClpA/ClpB family.</text>
</comment>
<protein>
    <recommendedName>
        <fullName evidence="3 13">Chaperone protein ClpB</fullName>
    </recommendedName>
</protein>
<dbReference type="SMART" id="SM01086">
    <property type="entry name" value="ClpB_D2-small"/>
    <property type="match status" value="1"/>
</dbReference>
<comment type="subunit">
    <text evidence="13">Homohexamer; The oligomerization is ATP-dependent.</text>
</comment>
<dbReference type="PROSITE" id="PS00870">
    <property type="entry name" value="CLPAB_1"/>
    <property type="match status" value="1"/>
</dbReference>
<dbReference type="RefSeq" id="WP_116623807.1">
    <property type="nucleotide sequence ID" value="NZ_QURN01000006.1"/>
</dbReference>
<evidence type="ECO:0000256" key="8">
    <source>
        <dbReference type="ARBA" id="ARBA00023186"/>
    </source>
</evidence>
<dbReference type="GO" id="GO:0042026">
    <property type="term" value="P:protein refolding"/>
    <property type="evidence" value="ECO:0007669"/>
    <property type="project" value="UniProtKB-UniRule"/>
</dbReference>
<dbReference type="InterPro" id="IPR001270">
    <property type="entry name" value="ClpA/B"/>
</dbReference>
<dbReference type="InterPro" id="IPR041546">
    <property type="entry name" value="ClpA/ClpB_AAA_lid"/>
</dbReference>
<dbReference type="InterPro" id="IPR036628">
    <property type="entry name" value="Clp_N_dom_sf"/>
</dbReference>
<evidence type="ECO:0000256" key="12">
    <source>
        <dbReference type="RuleBase" id="RU004432"/>
    </source>
</evidence>
<dbReference type="GO" id="GO:0005524">
    <property type="term" value="F:ATP binding"/>
    <property type="evidence" value="ECO:0007669"/>
    <property type="project" value="UniProtKB-UniRule"/>
</dbReference>
<evidence type="ECO:0000256" key="9">
    <source>
        <dbReference type="ARBA" id="ARBA00025613"/>
    </source>
</evidence>
<comment type="caution">
    <text evidence="15">The sequence shown here is derived from an EMBL/GenBank/DDBJ whole genome shotgun (WGS) entry which is preliminary data.</text>
</comment>
<name>A0A371XFH3_9HYPH</name>
<dbReference type="EMBL" id="QURN01000006">
    <property type="protein sequence ID" value="RFC67971.1"/>
    <property type="molecule type" value="Genomic_DNA"/>
</dbReference>
<dbReference type="PROSITE" id="PS51903">
    <property type="entry name" value="CLP_R"/>
    <property type="match status" value="1"/>
</dbReference>
<comment type="subunit">
    <text evidence="10">Homohexamer. The oligomerization is ATP-dependent.</text>
</comment>
<evidence type="ECO:0000256" key="11">
    <source>
        <dbReference type="PROSITE-ProRule" id="PRU01251"/>
    </source>
</evidence>
<dbReference type="InterPro" id="IPR018368">
    <property type="entry name" value="ClpA/B_CS1"/>
</dbReference>
<dbReference type="NCBIfam" id="TIGR03346">
    <property type="entry name" value="chaperone_ClpB"/>
    <property type="match status" value="1"/>
</dbReference>
<dbReference type="FunFam" id="3.40.50.300:FF:000025">
    <property type="entry name" value="ATP-dependent Clp protease subunit"/>
    <property type="match status" value="1"/>
</dbReference>
<dbReference type="FunFam" id="3.40.50.300:FF:000010">
    <property type="entry name" value="Chaperone clpB 1, putative"/>
    <property type="match status" value="1"/>
</dbReference>
<comment type="subcellular location">
    <subcellularLocation>
        <location evidence="1 13">Cytoplasm</location>
    </subcellularLocation>
</comment>
<evidence type="ECO:0000313" key="16">
    <source>
        <dbReference type="Proteomes" id="UP000262379"/>
    </source>
</evidence>
<dbReference type="Gene3D" id="1.10.8.60">
    <property type="match status" value="1"/>
</dbReference>
<evidence type="ECO:0000256" key="7">
    <source>
        <dbReference type="ARBA" id="ARBA00023054"/>
    </source>
</evidence>
<dbReference type="PANTHER" id="PTHR11638:SF18">
    <property type="entry name" value="HEAT SHOCK PROTEIN 104"/>
    <property type="match status" value="1"/>
</dbReference>
<evidence type="ECO:0000313" key="15">
    <source>
        <dbReference type="EMBL" id="RFC67971.1"/>
    </source>
</evidence>
<keyword evidence="16" id="KW-1185">Reference proteome</keyword>
<feature type="coiled-coil region" evidence="13">
    <location>
        <begin position="413"/>
        <end position="493"/>
    </location>
</feature>
<dbReference type="CDD" id="cd00009">
    <property type="entry name" value="AAA"/>
    <property type="match status" value="1"/>
</dbReference>
<evidence type="ECO:0000256" key="5">
    <source>
        <dbReference type="ARBA" id="ARBA00022741"/>
    </source>
</evidence>
<dbReference type="InterPro" id="IPR017730">
    <property type="entry name" value="Chaperonin_ClpB"/>
</dbReference>
<dbReference type="SUPFAM" id="SSF52540">
    <property type="entry name" value="P-loop containing nucleoside triphosphate hydrolases"/>
    <property type="match status" value="2"/>
</dbReference>
<dbReference type="SMART" id="SM00382">
    <property type="entry name" value="AAA"/>
    <property type="match status" value="2"/>
</dbReference>
<gene>
    <name evidence="13 15" type="primary">clpB</name>
    <name evidence="15" type="ORF">DY251_10395</name>
</gene>
<dbReference type="Gene3D" id="3.40.50.300">
    <property type="entry name" value="P-loop containing nucleotide triphosphate hydrolases"/>
    <property type="match status" value="3"/>
</dbReference>
<proteinExistence type="inferred from homology"/>
<evidence type="ECO:0000256" key="3">
    <source>
        <dbReference type="ARBA" id="ARBA00017574"/>
    </source>
</evidence>
<dbReference type="PROSITE" id="PS00871">
    <property type="entry name" value="CLPAB_2"/>
    <property type="match status" value="1"/>
</dbReference>
<dbReference type="Pfam" id="PF02861">
    <property type="entry name" value="Clp_N"/>
    <property type="match status" value="1"/>
</dbReference>
<keyword evidence="13" id="KW-0963">Cytoplasm</keyword>
<dbReference type="Proteomes" id="UP000262379">
    <property type="component" value="Unassembled WGS sequence"/>
</dbReference>
<dbReference type="Pfam" id="PF00004">
    <property type="entry name" value="AAA"/>
    <property type="match status" value="1"/>
</dbReference>
<dbReference type="Pfam" id="PF07724">
    <property type="entry name" value="AAA_2"/>
    <property type="match status" value="1"/>
</dbReference>
<evidence type="ECO:0000259" key="14">
    <source>
        <dbReference type="PROSITE" id="PS51903"/>
    </source>
</evidence>
<dbReference type="PRINTS" id="PR00300">
    <property type="entry name" value="CLPPROTEASEA"/>
</dbReference>
<keyword evidence="13" id="KW-0346">Stress response</keyword>
<dbReference type="AlphaFoldDB" id="A0A371XFH3"/>
<evidence type="ECO:0000256" key="6">
    <source>
        <dbReference type="ARBA" id="ARBA00022840"/>
    </source>
</evidence>
<dbReference type="GO" id="GO:0016887">
    <property type="term" value="F:ATP hydrolysis activity"/>
    <property type="evidence" value="ECO:0007669"/>
    <property type="project" value="InterPro"/>
</dbReference>
<evidence type="ECO:0000256" key="4">
    <source>
        <dbReference type="ARBA" id="ARBA00022737"/>
    </source>
</evidence>
<sequence>MNLEKYSERVRGFIQAAQTAALNRSNQQFTPEHILKALIDDDEGFAASLIERAGGKAQDVKLGVDAALEAMPKVEGGNGQLYMAQPLAKVFTTAEELAKKAGDSFVTVERLLTALAVEKSARTADILAKAGVTAQALNSVINDIRKGRTADSAGAEQGYDALKKYARDLTADARAGKLDPVIGRDDEIRRTIQVLSRRTKNNPVLIGEPGVGKTAIAEGLALRIVNGDVPESLRDKQLMALDMGALIAGAKYRGEFEERLKAVLSEITAADGNIILFIDEMHTLVGAGKADGAMDASNLLKPALARGELHCVGATTLDEYRKHVEKDPALARRFQPVFVSEPTVEDTISILRGLKEKYEQHHKVRISDSALVSAATLSNRYITDRFLPDKAIDLMDEAASRLRMQVDSKPEALDEIDRRIMQLKIEREALKVEKDDASKDRLSRLEQELAGLEEESAGMTSKWQAEKQKLGLAAELKKQLDDARNELAAAQRKGEFQKAGELAYGKIPDLEKKLVEAESQDNRGSMVEETVTPDHVAQIVSRWTGIPVDKMLEGEREKLLHMEDEIGKRVVGQGEAVQAVSKAVRRARAGLQDPNRPIGSFMFLGPTGVGKTELTKALANFLFDDEQAMVRIDMSEFMEKHSVARLIGAPPGYVGYEEGGVLTEAVRRRPYQVVLFDEVEKAHPDVFNILLQVLDDGRLTDGQGRTVDFRNTLIIMTSNLGAEFLVNLGEDGEVDSVRDLVMERVRAAFRPEFLNRIDEIILFHRLRRQDMGKIVEIQLGRLEKLLADRKIKLELDKDAVEWLANKGYDPAYGARPLKRVIQKELQDPLAEKILLGDILDGSKVKVTSGSDRLNFRSKPRLVDEAEQAA</sequence>
<evidence type="ECO:0000256" key="2">
    <source>
        <dbReference type="ARBA" id="ARBA00008675"/>
    </source>
</evidence>
<comment type="function">
    <text evidence="9">Part of a stress-induced multi-chaperone system, it is involved in the recovery of the cell from heat-induced damage, in cooperation with DnaK, DnaJ and GrpE. Acts before DnaK, in the processing of protein aggregates. Protein binding stimulates the ATPase activity; ATP hydrolysis unfolds the denatured protein aggregates, which probably helps expose new hydrophobic binding sites on the surface of ClpB-bound aggregates, contributing to the solubilization and refolding of denatured protein aggregates by DnaK.</text>
</comment>
<dbReference type="InterPro" id="IPR050130">
    <property type="entry name" value="ClpA_ClpB"/>
</dbReference>
<evidence type="ECO:0000256" key="13">
    <source>
        <dbReference type="RuleBase" id="RU362034"/>
    </source>
</evidence>
<keyword evidence="8 12" id="KW-0143">Chaperone</keyword>
<dbReference type="Pfam" id="PF10431">
    <property type="entry name" value="ClpB_D2-small"/>
    <property type="match status" value="1"/>
</dbReference>
<dbReference type="SUPFAM" id="SSF81923">
    <property type="entry name" value="Double Clp-N motif"/>
    <property type="match status" value="1"/>
</dbReference>
<dbReference type="FunFam" id="1.10.8.60:FF:000017">
    <property type="entry name" value="ATP-dependent chaperone ClpB"/>
    <property type="match status" value="1"/>
</dbReference>
<keyword evidence="5 12" id="KW-0547">Nucleotide-binding</keyword>
<dbReference type="CDD" id="cd19499">
    <property type="entry name" value="RecA-like_ClpB_Hsp104-like"/>
    <property type="match status" value="1"/>
</dbReference>
<dbReference type="GO" id="GO:0034605">
    <property type="term" value="P:cellular response to heat"/>
    <property type="evidence" value="ECO:0007669"/>
    <property type="project" value="TreeGrafter"/>
</dbReference>